<dbReference type="SUPFAM" id="SSF109993">
    <property type="entry name" value="VPS9 domain"/>
    <property type="match status" value="1"/>
</dbReference>
<dbReference type="PANTHER" id="PTHR23101">
    <property type="entry name" value="RAB GDP/GTP EXCHANGE FACTOR"/>
    <property type="match status" value="1"/>
</dbReference>
<evidence type="ECO:0000256" key="1">
    <source>
        <dbReference type="SAM" id="MobiDB-lite"/>
    </source>
</evidence>
<reference evidence="2 3" key="1">
    <citation type="submission" date="2018-11" db="EMBL/GenBank/DDBJ databases">
        <authorList>
            <consortium name="Pathogen Informatics"/>
        </authorList>
    </citation>
    <scope>NUCLEOTIDE SEQUENCE [LARGE SCALE GENOMIC DNA]</scope>
</reference>
<sequence>MNFRFHSERHSRERVFAHTSSNTDSLSSTSIQTNTWSPSVAKRGSSFVYNVSSPSIGNTTNERFTCTGSSFAKEQTAVWSAVNSELKNRQKIAKVRPTPQVPLLKKSLTAVAVGSSLQNKLPLRGMTTGNGNQALSTVFHPQSSSFEGPVHSRQNFDGTPVYSDNTCGNLTSEYAHLPESADTSIKSDLIVKTRTSSQDQNGKDDDNVSVAGTVFNEPWDSNVWENLLDLAHYGDEKPSTVTRHIDTNQAVFGGAIAEEVDDEVICSLEMSYDGEEGRSFQKLQSVTNVDDSRNNADYGVVIRRFDNHHLNNNAESDGRRNGIININAYLKSDDIISGSGDPEASNSFMNISNAGEMSDGTATMDSHKSTNTHSLPRILPRYSKLDDSWLESLDDIPTSIRALSPIISPPRLKNSLSTDPSTKIQEYVERLSQEENTVFGATLRRFIECTFEAEECDPQVVIRNVRQFLNGLKNYLVKHGEGELHDLIEKERARLNANEFLNIDAILEAILHKIVLCKFFFNFTNVILLPYGPVKPHLYHLMIREYSKNGWLQALSENLTYVRTLSPEQLGFGVRCKFIPPTTQKMETIKICLRKMQHHYSPLKKLENLLRVIFLAIGRQQSCDNPSGGDMENYDPISIESSKIKVLPPADG</sequence>
<protein>
    <submittedName>
        <fullName evidence="2">Uncharacterized protein</fullName>
    </submittedName>
</protein>
<dbReference type="GO" id="GO:0031267">
    <property type="term" value="F:small GTPase binding"/>
    <property type="evidence" value="ECO:0007669"/>
    <property type="project" value="TreeGrafter"/>
</dbReference>
<dbReference type="GO" id="GO:0030139">
    <property type="term" value="C:endocytic vesicle"/>
    <property type="evidence" value="ECO:0007669"/>
    <property type="project" value="TreeGrafter"/>
</dbReference>
<dbReference type="OrthoDB" id="21085at2759"/>
<accession>A0A3P7EAM1</accession>
<dbReference type="Proteomes" id="UP000270924">
    <property type="component" value="Unassembled WGS sequence"/>
</dbReference>
<dbReference type="InterPro" id="IPR037191">
    <property type="entry name" value="VPS9_dom_sf"/>
</dbReference>
<gene>
    <name evidence="2" type="ORF">WBA_LOCUS10845</name>
</gene>
<dbReference type="InParanoid" id="A0A3P7EAM1"/>
<dbReference type="GO" id="GO:0005085">
    <property type="term" value="F:guanyl-nucleotide exchange factor activity"/>
    <property type="evidence" value="ECO:0007669"/>
    <property type="project" value="InterPro"/>
</dbReference>
<evidence type="ECO:0000313" key="2">
    <source>
        <dbReference type="EMBL" id="VDM19830.1"/>
    </source>
</evidence>
<dbReference type="InterPro" id="IPR045046">
    <property type="entry name" value="Vps9-like"/>
</dbReference>
<keyword evidence="3" id="KW-1185">Reference proteome</keyword>
<proteinExistence type="predicted"/>
<evidence type="ECO:0000313" key="3">
    <source>
        <dbReference type="Proteomes" id="UP000270924"/>
    </source>
</evidence>
<dbReference type="PANTHER" id="PTHR23101:SF104">
    <property type="entry name" value="PROTEIN SPRINT"/>
    <property type="match status" value="1"/>
</dbReference>
<feature type="region of interest" description="Disordered" evidence="1">
    <location>
        <begin position="1"/>
        <end position="32"/>
    </location>
</feature>
<dbReference type="OMA" id="HIDTNQA"/>
<name>A0A3P7EAM1_WUCBA</name>
<feature type="compositionally biased region" description="Low complexity" evidence="1">
    <location>
        <begin position="19"/>
        <end position="30"/>
    </location>
</feature>
<dbReference type="AlphaFoldDB" id="A0A3P7EAM1"/>
<dbReference type="GO" id="GO:0005829">
    <property type="term" value="C:cytosol"/>
    <property type="evidence" value="ECO:0007669"/>
    <property type="project" value="TreeGrafter"/>
</dbReference>
<dbReference type="Pfam" id="PF23268">
    <property type="entry name" value="RIN1"/>
    <property type="match status" value="1"/>
</dbReference>
<organism evidence="2 3">
    <name type="scientific">Wuchereria bancrofti</name>
    <dbReference type="NCBI Taxonomy" id="6293"/>
    <lineage>
        <taxon>Eukaryota</taxon>
        <taxon>Metazoa</taxon>
        <taxon>Ecdysozoa</taxon>
        <taxon>Nematoda</taxon>
        <taxon>Chromadorea</taxon>
        <taxon>Rhabditida</taxon>
        <taxon>Spirurina</taxon>
        <taxon>Spiruromorpha</taxon>
        <taxon>Filarioidea</taxon>
        <taxon>Onchocercidae</taxon>
        <taxon>Wuchereria</taxon>
    </lineage>
</organism>
<dbReference type="EMBL" id="UYWW01012226">
    <property type="protein sequence ID" value="VDM19830.1"/>
    <property type="molecule type" value="Genomic_DNA"/>
</dbReference>
<dbReference type="GO" id="GO:0016192">
    <property type="term" value="P:vesicle-mediated transport"/>
    <property type="evidence" value="ECO:0007669"/>
    <property type="project" value="InterPro"/>
</dbReference>
<feature type="compositionally biased region" description="Basic and acidic residues" evidence="1">
    <location>
        <begin position="1"/>
        <end position="16"/>
    </location>
</feature>